<feature type="compositionally biased region" description="Basic and acidic residues" evidence="12">
    <location>
        <begin position="926"/>
        <end position="937"/>
    </location>
</feature>
<sequence length="1018" mass="118124">MDKILEKIEKLKHLTDPKAKKNSNAQNELNTSKDNNRHRMTQEDEDEELMAEVKEFEDEEETITHFSASPWYIKNGEMRDYQIRGLNWMISLYKSRLNGILADEMGLGKTLQTISLVGYMKHFQNKNRPHLVITPKSTLQNWVNEFNKWCPSLSVACLKGNAEERSEFIESTLNHPDKWEVLITSYEMVIIEKAALKKIKWQYVIIDEAHRIKNDESKLSVTVRMLSSANRLLITGTPLQNNLHELWALLNFLVPDIFSSDDEFNEIFDTDKCLEKDETIVQKLHTVLKPFLLRRLKSDVEKRLPPKIETKLYVGLSAIQRQLYTKLLLKDIDLLNTGGKTDKVRLLNIIMQLRKVCNHPYLFDGVEPGPPYTTDQHLVDSCGKMVLLDKLLPRLKQQGHRVLIFTQMTKILDILEDYCLWKQYEYCRLDGSTDHEIRTESIKEFNAPGSTKFIYMLSTRAGGLGINLMTADTVIIYDSDWNPQADLQAMDRAHRIGQTKTVRVFRLITDNTVEERIIYRAETKLRLDHVVIQQGRLTDSGNKLDKDQMLSMIRHGANYVFSSKESDITDKDIDDILAEGQKRTEEMKKKLEELGESQLRKFTIDNEEEAESKEKEFSVYNWEGEDWKKKQGDALGIKWIEPPKRERKANYAVDSYFRDALRQGGEPKAHKAPRPPRQPYVQDFQFYPPKLFEYLDKEIYAFRKSINYKAVKDLELPPEEAKKQQLEEQKKIDEAEPLTEEEQADKEKLLTMGFANWSKRDYIQFVKANEKYGRDDLDSIAKEIEGKTTKEVKEYAKVFWERCNELQDCEKILGQIEKGEAKIQRRISIKKALDAKMSRYKSPFYQLKIQYGSSKGKNYTEEEDRFLICFLHKLGFDKENVYDELRYAVRQAPQFRFDWFIKSRTSLELQRRCNTLITLIEKENSELEEKEKAERKNAKAAAASNKTKTPLATSDLNTSQNGKSSRASTSRSSTSVKTEAAPETPKGNSKRKSEALSKMDTSLASTSSSASKSKKAKK</sequence>
<dbReference type="Gene3D" id="3.40.50.10810">
    <property type="entry name" value="Tandem AAA-ATPase domain"/>
    <property type="match status" value="1"/>
</dbReference>
<evidence type="ECO:0000256" key="11">
    <source>
        <dbReference type="ARBA" id="ARBA00023242"/>
    </source>
</evidence>
<gene>
    <name evidence="16" type="ORF">OXX778_LOCUS362</name>
</gene>
<evidence type="ECO:0000256" key="5">
    <source>
        <dbReference type="ARBA" id="ARBA00022741"/>
    </source>
</evidence>
<dbReference type="FunFam" id="1.10.10.60:FF:000049">
    <property type="entry name" value="SWI/SNF-related matrix-associated actin-dependent regulator of chromatin subfamily A member"/>
    <property type="match status" value="1"/>
</dbReference>
<dbReference type="PROSITE" id="PS51293">
    <property type="entry name" value="SANT"/>
    <property type="match status" value="1"/>
</dbReference>
<accession>A0A813M2I6</accession>
<dbReference type="Pfam" id="PF00176">
    <property type="entry name" value="SNF2-rel_dom"/>
    <property type="match status" value="1"/>
</dbReference>
<comment type="similarity">
    <text evidence="2">Belongs to the SNF2/RAD54 helicase family. ISWI subfamily.</text>
</comment>
<dbReference type="FunFam" id="1.20.5.1190:FF:000002">
    <property type="entry name" value="SWI/SNF-related matrix-associated actin-dependent regulator of chromatin subfamily A member"/>
    <property type="match status" value="1"/>
</dbReference>
<keyword evidence="3" id="KW-0597">Phosphoprotein</keyword>
<feature type="region of interest" description="Disordered" evidence="12">
    <location>
        <begin position="721"/>
        <end position="743"/>
    </location>
</feature>
<keyword evidence="8" id="KW-0067">ATP-binding</keyword>
<keyword evidence="4" id="KW-0677">Repeat</keyword>
<comment type="subcellular location">
    <subcellularLocation>
        <location evidence="1">Nucleus</location>
    </subcellularLocation>
</comment>
<dbReference type="CDD" id="cd17997">
    <property type="entry name" value="DEXHc_SMARCA1_SMARCA5"/>
    <property type="match status" value="1"/>
</dbReference>
<dbReference type="PROSITE" id="PS51194">
    <property type="entry name" value="HELICASE_CTER"/>
    <property type="match status" value="1"/>
</dbReference>
<evidence type="ECO:0000313" key="16">
    <source>
        <dbReference type="EMBL" id="CAF0706413.1"/>
    </source>
</evidence>
<dbReference type="GO" id="GO:0034728">
    <property type="term" value="P:nucleosome organization"/>
    <property type="evidence" value="ECO:0007669"/>
    <property type="project" value="TreeGrafter"/>
</dbReference>
<dbReference type="GO" id="GO:0003677">
    <property type="term" value="F:DNA binding"/>
    <property type="evidence" value="ECO:0007669"/>
    <property type="project" value="UniProtKB-KW"/>
</dbReference>
<feature type="compositionally biased region" description="Polar residues" evidence="12">
    <location>
        <begin position="947"/>
        <end position="963"/>
    </location>
</feature>
<dbReference type="FunFam" id="3.40.50.10810:FF:000005">
    <property type="entry name" value="Photoperiod-independent early flowering 1"/>
    <property type="match status" value="1"/>
</dbReference>
<dbReference type="InterPro" id="IPR049730">
    <property type="entry name" value="SNF2/RAD54-like_C"/>
</dbReference>
<dbReference type="CDD" id="cd18793">
    <property type="entry name" value="SF2_C_SNF"/>
    <property type="match status" value="1"/>
</dbReference>
<dbReference type="PANTHER" id="PTHR45623:SF49">
    <property type="entry name" value="SWI_SNF-RELATED MATRIX-ASSOCIATED ACTIN-DEPENDENT REGULATOR OF CHROMATIN SUBFAMILY A MEMBER 5"/>
    <property type="match status" value="1"/>
</dbReference>
<dbReference type="InterPro" id="IPR000330">
    <property type="entry name" value="SNF2_N"/>
</dbReference>
<dbReference type="SUPFAM" id="SSF101224">
    <property type="entry name" value="HAND domain of the nucleosome remodeling ATPase ISWI"/>
    <property type="match status" value="1"/>
</dbReference>
<keyword evidence="6" id="KW-0378">Hydrolase</keyword>
<dbReference type="EMBL" id="CAJNOC010000017">
    <property type="protein sequence ID" value="CAF0706413.1"/>
    <property type="molecule type" value="Genomic_DNA"/>
</dbReference>
<dbReference type="SMART" id="SM00717">
    <property type="entry name" value="SANT"/>
    <property type="match status" value="2"/>
</dbReference>
<dbReference type="SUPFAM" id="SSF52540">
    <property type="entry name" value="P-loop containing nucleoside triphosphate hydrolases"/>
    <property type="match status" value="2"/>
</dbReference>
<dbReference type="InterPro" id="IPR044754">
    <property type="entry name" value="Isw1/2_DEXHc"/>
</dbReference>
<dbReference type="InterPro" id="IPR009057">
    <property type="entry name" value="Homeodomain-like_sf"/>
</dbReference>
<dbReference type="InterPro" id="IPR001650">
    <property type="entry name" value="Helicase_C-like"/>
</dbReference>
<dbReference type="InterPro" id="IPR038718">
    <property type="entry name" value="SNF2-like_sf"/>
</dbReference>
<dbReference type="SUPFAM" id="SSF46689">
    <property type="entry name" value="Homeodomain-like"/>
    <property type="match status" value="2"/>
</dbReference>
<keyword evidence="9" id="KW-0156">Chromatin regulator</keyword>
<dbReference type="PANTHER" id="PTHR45623">
    <property type="entry name" value="CHROMODOMAIN-HELICASE-DNA-BINDING PROTEIN 3-RELATED-RELATED"/>
    <property type="match status" value="1"/>
</dbReference>
<dbReference type="GO" id="GO:0031010">
    <property type="term" value="C:ISWI-type complex"/>
    <property type="evidence" value="ECO:0007669"/>
    <property type="project" value="UniProtKB-ARBA"/>
</dbReference>
<dbReference type="GO" id="GO:0140658">
    <property type="term" value="F:ATP-dependent chromatin remodeler activity"/>
    <property type="evidence" value="ECO:0007669"/>
    <property type="project" value="TreeGrafter"/>
</dbReference>
<dbReference type="Pfam" id="PF09110">
    <property type="entry name" value="HAND"/>
    <property type="match status" value="1"/>
</dbReference>
<comment type="caution">
    <text evidence="16">The sequence shown here is derived from an EMBL/GenBank/DDBJ whole genome shotgun (WGS) entry which is preliminary data.</text>
</comment>
<feature type="region of interest" description="Disordered" evidence="12">
    <location>
        <begin position="926"/>
        <end position="1018"/>
    </location>
</feature>
<dbReference type="InterPro" id="IPR014001">
    <property type="entry name" value="Helicase_ATP-bd"/>
</dbReference>
<evidence type="ECO:0000256" key="9">
    <source>
        <dbReference type="ARBA" id="ARBA00022853"/>
    </source>
</evidence>
<dbReference type="InterPro" id="IPR015194">
    <property type="entry name" value="ISWI_HAND-dom"/>
</dbReference>
<evidence type="ECO:0000259" key="15">
    <source>
        <dbReference type="PROSITE" id="PS51293"/>
    </source>
</evidence>
<proteinExistence type="inferred from homology"/>
<dbReference type="InterPro" id="IPR015195">
    <property type="entry name" value="SLIDE"/>
</dbReference>
<protein>
    <submittedName>
        <fullName evidence="16">Uncharacterized protein</fullName>
    </submittedName>
</protein>
<dbReference type="SMART" id="SM00490">
    <property type="entry name" value="HELICc"/>
    <property type="match status" value="1"/>
</dbReference>
<dbReference type="CDD" id="cd00167">
    <property type="entry name" value="SANT"/>
    <property type="match status" value="1"/>
</dbReference>
<evidence type="ECO:0000256" key="1">
    <source>
        <dbReference type="ARBA" id="ARBA00004123"/>
    </source>
</evidence>
<dbReference type="InterPro" id="IPR027417">
    <property type="entry name" value="P-loop_NTPase"/>
</dbReference>
<evidence type="ECO:0000313" key="17">
    <source>
        <dbReference type="Proteomes" id="UP000663879"/>
    </source>
</evidence>
<evidence type="ECO:0000256" key="10">
    <source>
        <dbReference type="ARBA" id="ARBA00023125"/>
    </source>
</evidence>
<dbReference type="GO" id="GO:0031491">
    <property type="term" value="F:nucleosome binding"/>
    <property type="evidence" value="ECO:0007669"/>
    <property type="project" value="InterPro"/>
</dbReference>
<dbReference type="InterPro" id="IPR001005">
    <property type="entry name" value="SANT/Myb"/>
</dbReference>
<dbReference type="FunFam" id="1.10.10.60:FF:000022">
    <property type="entry name" value="ISWI chromatin-remodeling complex ATPase CHR11 isoform A"/>
    <property type="match status" value="1"/>
</dbReference>
<feature type="domain" description="SANT" evidence="15">
    <location>
        <begin position="752"/>
        <end position="804"/>
    </location>
</feature>
<feature type="compositionally biased region" description="Low complexity" evidence="12">
    <location>
        <begin position="998"/>
        <end position="1011"/>
    </location>
</feature>
<evidence type="ECO:0000256" key="3">
    <source>
        <dbReference type="ARBA" id="ARBA00022553"/>
    </source>
</evidence>
<dbReference type="Gene3D" id="1.10.10.60">
    <property type="entry name" value="Homeodomain-like"/>
    <property type="match status" value="2"/>
</dbReference>
<evidence type="ECO:0000256" key="8">
    <source>
        <dbReference type="ARBA" id="ARBA00022840"/>
    </source>
</evidence>
<dbReference type="GO" id="GO:0016887">
    <property type="term" value="F:ATP hydrolysis activity"/>
    <property type="evidence" value="ECO:0007669"/>
    <property type="project" value="TreeGrafter"/>
</dbReference>
<evidence type="ECO:0000256" key="2">
    <source>
        <dbReference type="ARBA" id="ARBA00009687"/>
    </source>
</evidence>
<dbReference type="GO" id="GO:0004386">
    <property type="term" value="F:helicase activity"/>
    <property type="evidence" value="ECO:0007669"/>
    <property type="project" value="UniProtKB-KW"/>
</dbReference>
<evidence type="ECO:0000259" key="13">
    <source>
        <dbReference type="PROSITE" id="PS51192"/>
    </source>
</evidence>
<dbReference type="AlphaFoldDB" id="A0A813M2I6"/>
<dbReference type="Pfam" id="PF09111">
    <property type="entry name" value="SLIDE"/>
    <property type="match status" value="1"/>
</dbReference>
<evidence type="ECO:0000256" key="7">
    <source>
        <dbReference type="ARBA" id="ARBA00022806"/>
    </source>
</evidence>
<keyword evidence="10" id="KW-0238">DNA-binding</keyword>
<dbReference type="Gene3D" id="3.40.50.300">
    <property type="entry name" value="P-loop containing nucleotide triphosphate hydrolases"/>
    <property type="match status" value="1"/>
</dbReference>
<feature type="region of interest" description="Disordered" evidence="12">
    <location>
        <begin position="13"/>
        <end position="44"/>
    </location>
</feature>
<dbReference type="OrthoDB" id="5857104at2759"/>
<dbReference type="InterPro" id="IPR036306">
    <property type="entry name" value="ISWI_HAND-dom_sf"/>
</dbReference>
<dbReference type="PROSITE" id="PS51192">
    <property type="entry name" value="HELICASE_ATP_BIND_1"/>
    <property type="match status" value="1"/>
</dbReference>
<keyword evidence="11" id="KW-0539">Nucleus</keyword>
<feature type="compositionally biased region" description="Low complexity" evidence="12">
    <location>
        <begin position="964"/>
        <end position="975"/>
    </location>
</feature>
<dbReference type="Gene3D" id="1.10.1040.30">
    <property type="entry name" value="ISWI, HAND domain"/>
    <property type="match status" value="1"/>
</dbReference>
<keyword evidence="7" id="KW-0347">Helicase</keyword>
<keyword evidence="17" id="KW-1185">Reference proteome</keyword>
<dbReference type="SMART" id="SM00487">
    <property type="entry name" value="DEXDc"/>
    <property type="match status" value="1"/>
</dbReference>
<feature type="compositionally biased region" description="Polar residues" evidence="12">
    <location>
        <begin position="22"/>
        <end position="33"/>
    </location>
</feature>
<dbReference type="Pfam" id="PF00271">
    <property type="entry name" value="Helicase_C"/>
    <property type="match status" value="1"/>
</dbReference>
<evidence type="ECO:0000256" key="6">
    <source>
        <dbReference type="ARBA" id="ARBA00022801"/>
    </source>
</evidence>
<evidence type="ECO:0000256" key="4">
    <source>
        <dbReference type="ARBA" id="ARBA00022737"/>
    </source>
</evidence>
<evidence type="ECO:0000256" key="12">
    <source>
        <dbReference type="SAM" id="MobiDB-lite"/>
    </source>
</evidence>
<feature type="domain" description="Helicase C-terminal" evidence="14">
    <location>
        <begin position="387"/>
        <end position="538"/>
    </location>
</feature>
<dbReference type="GO" id="GO:0042393">
    <property type="term" value="F:histone binding"/>
    <property type="evidence" value="ECO:0007669"/>
    <property type="project" value="TreeGrafter"/>
</dbReference>
<keyword evidence="5" id="KW-0547">Nucleotide-binding</keyword>
<dbReference type="FunFam" id="3.40.50.300:FF:000082">
    <property type="entry name" value="ISWI chromatin remodeling complex ATPase ISW1"/>
    <property type="match status" value="1"/>
</dbReference>
<dbReference type="Gene3D" id="1.20.5.1190">
    <property type="entry name" value="iswi atpase"/>
    <property type="match status" value="1"/>
</dbReference>
<name>A0A813M2I6_9BILA</name>
<organism evidence="16 17">
    <name type="scientific">Brachionus calyciflorus</name>
    <dbReference type="NCBI Taxonomy" id="104777"/>
    <lineage>
        <taxon>Eukaryota</taxon>
        <taxon>Metazoa</taxon>
        <taxon>Spiralia</taxon>
        <taxon>Gnathifera</taxon>
        <taxon>Rotifera</taxon>
        <taxon>Eurotatoria</taxon>
        <taxon>Monogononta</taxon>
        <taxon>Pseudotrocha</taxon>
        <taxon>Ploima</taxon>
        <taxon>Brachionidae</taxon>
        <taxon>Brachionus</taxon>
    </lineage>
</organism>
<feature type="domain" description="Helicase ATP-binding" evidence="13">
    <location>
        <begin position="90"/>
        <end position="256"/>
    </location>
</feature>
<feature type="compositionally biased region" description="Basic and acidic residues" evidence="12">
    <location>
        <begin position="721"/>
        <end position="734"/>
    </location>
</feature>
<evidence type="ECO:0000259" key="14">
    <source>
        <dbReference type="PROSITE" id="PS51194"/>
    </source>
</evidence>
<dbReference type="GO" id="GO:0005524">
    <property type="term" value="F:ATP binding"/>
    <property type="evidence" value="ECO:0007669"/>
    <property type="project" value="UniProtKB-KW"/>
</dbReference>
<dbReference type="Proteomes" id="UP000663879">
    <property type="component" value="Unassembled WGS sequence"/>
</dbReference>
<dbReference type="InterPro" id="IPR017884">
    <property type="entry name" value="SANT_dom"/>
</dbReference>
<reference evidence="16" key="1">
    <citation type="submission" date="2021-02" db="EMBL/GenBank/DDBJ databases">
        <authorList>
            <person name="Nowell W R."/>
        </authorList>
    </citation>
    <scope>NUCLEOTIDE SEQUENCE</scope>
    <source>
        <strain evidence="16">Ploen Becks lab</strain>
    </source>
</reference>